<proteinExistence type="predicted"/>
<reference evidence="2" key="1">
    <citation type="submission" date="2023-01" db="EMBL/GenBank/DDBJ databases">
        <title>Key to firefly adult light organ development and bioluminescence: homeobox transcription factors regulate luciferase expression and transportation to peroxisome.</title>
        <authorList>
            <person name="Fu X."/>
        </authorList>
    </citation>
    <scope>NUCLEOTIDE SEQUENCE [LARGE SCALE GENOMIC DNA]</scope>
</reference>
<evidence type="ECO:0000313" key="1">
    <source>
        <dbReference type="EMBL" id="KAK4876995.1"/>
    </source>
</evidence>
<name>A0AAN7Q2I3_9COLE</name>
<dbReference type="InterPro" id="IPR029159">
    <property type="entry name" value="CA109-like"/>
</dbReference>
<protein>
    <submittedName>
        <fullName evidence="1">Uncharacterized protein</fullName>
    </submittedName>
</protein>
<accession>A0AAN7Q2I3</accession>
<gene>
    <name evidence="1" type="ORF">RN001_009501</name>
</gene>
<dbReference type="Proteomes" id="UP001353858">
    <property type="component" value="Unassembled WGS sequence"/>
</dbReference>
<evidence type="ECO:0000313" key="2">
    <source>
        <dbReference type="Proteomes" id="UP001353858"/>
    </source>
</evidence>
<sequence>MDGVCEQVQKHVVNFCAYLEPHVEKWHLELQGSETALCALTNQTEQLRHVDKTELDDDDFQQMKNTLKCSIYNGIEEEMVVIRDVIERLNKTNNTLKNKLFTLEKSTMDLYWDDKNLLFNGNATQPPLSKILMYGFEFWQYFNKRYQFISDSFKCLDFKCKNSVATFVLAFEVDLNVKCVRELLALTQYVNNIKAIT</sequence>
<keyword evidence="2" id="KW-1185">Reference proteome</keyword>
<dbReference type="AlphaFoldDB" id="A0AAN7Q2I3"/>
<dbReference type="Pfam" id="PF15011">
    <property type="entry name" value="CA109-like"/>
    <property type="match status" value="1"/>
</dbReference>
<comment type="caution">
    <text evidence="1">The sequence shown here is derived from an EMBL/GenBank/DDBJ whole genome shotgun (WGS) entry which is preliminary data.</text>
</comment>
<organism evidence="1 2">
    <name type="scientific">Aquatica leii</name>
    <dbReference type="NCBI Taxonomy" id="1421715"/>
    <lineage>
        <taxon>Eukaryota</taxon>
        <taxon>Metazoa</taxon>
        <taxon>Ecdysozoa</taxon>
        <taxon>Arthropoda</taxon>
        <taxon>Hexapoda</taxon>
        <taxon>Insecta</taxon>
        <taxon>Pterygota</taxon>
        <taxon>Neoptera</taxon>
        <taxon>Endopterygota</taxon>
        <taxon>Coleoptera</taxon>
        <taxon>Polyphaga</taxon>
        <taxon>Elateriformia</taxon>
        <taxon>Elateroidea</taxon>
        <taxon>Lampyridae</taxon>
        <taxon>Luciolinae</taxon>
        <taxon>Aquatica</taxon>
    </lineage>
</organism>
<dbReference type="EMBL" id="JARPUR010000004">
    <property type="protein sequence ID" value="KAK4876995.1"/>
    <property type="molecule type" value="Genomic_DNA"/>
</dbReference>